<dbReference type="PANTHER" id="PTHR16861:SF4">
    <property type="entry name" value="SH3 DOMAIN PROTEIN (AFU_ORTHOLOGUE AFUA_1G13610)"/>
    <property type="match status" value="1"/>
</dbReference>
<feature type="compositionally biased region" description="Basic and acidic residues" evidence="1">
    <location>
        <begin position="855"/>
        <end position="864"/>
    </location>
</feature>
<feature type="compositionally biased region" description="Low complexity" evidence="1">
    <location>
        <begin position="793"/>
        <end position="806"/>
    </location>
</feature>
<keyword evidence="2" id="KW-0812">Transmembrane</keyword>
<accession>A0A317XTB9</accession>
<feature type="region of interest" description="Disordered" evidence="1">
    <location>
        <begin position="249"/>
        <end position="270"/>
    </location>
</feature>
<protein>
    <submittedName>
        <fullName evidence="3">Uncharacterized protein</fullName>
    </submittedName>
</protein>
<gene>
    <name evidence="3" type="ORF">BCV70DRAFT_88669</name>
</gene>
<proteinExistence type="predicted"/>
<dbReference type="EMBL" id="KZ819191">
    <property type="protein sequence ID" value="PWZ01033.1"/>
    <property type="molecule type" value="Genomic_DNA"/>
</dbReference>
<feature type="compositionally biased region" description="Basic and acidic residues" evidence="1">
    <location>
        <begin position="413"/>
        <end position="429"/>
    </location>
</feature>
<evidence type="ECO:0000256" key="2">
    <source>
        <dbReference type="SAM" id="Phobius"/>
    </source>
</evidence>
<feature type="compositionally biased region" description="Low complexity" evidence="1">
    <location>
        <begin position="1018"/>
        <end position="1039"/>
    </location>
</feature>
<sequence>MATLPGQAAGPGPTDQALPSYLSYSPAATRTIVYTSSLTQIVYDPQGSFAPYQTVNVVQGTSTAIDYSIVNVPLLYTGPFPAPPLGSLYTTPGQSVSSSAVPTATAETSAVPSTVSVSNSAPTPTSTSISVSVSDTSANPASTTDSASGSSTGTATATASESTNASSTATGTAPVSSSETSGSATTATATGSESGSPSATAAGGPNAGVRASNGLSGGQIAGIVLGAVFGLLLLLLLLLCCLRRRRRRQKSAADGASPAGSGSRRSRWASGFSRGASRGNYAAVGAAAAGAAGAAAAGGRRGSLDSDEWEEDHLTGGGGGSGFFVVGGKKLGHDGRGSIASRRSRRASGSPNAAGPSYATYSNTAPSRGMEGGSSMNVEPSSSSSAYKGGWAGLAAGAGVLGAALGLKKSKGKEKPPRVEIEEEPRGLSDEEMGDGDISERRGLMQFTDSPSKGYYGSPGNEMSEVGRGGPFTAHSAAAAAAAGGYLASSRSANSLGGAFNGSGASSPRAGQGSSESPGSRSVAVAMSNSGSGSGSGSGPSLPPPPRAPRGSTRTYGNIAPPSSTASPHDSDPHGSADTGDSAALTDDRLHPALLGVGVGALGGLGALAAGHRHSGQSTNGGEGRSSRPVERGSQVSELSADELGHLRSTDPERYSRFISIGSNLLGPGFHDSPEAGEAESEQFNPSPDPVMTGPGANTAFQRTRLPTIRSVGEFGETSDVGEGAAGSPSTSDTTSLGLLSMPSDSPAVSAGRRSGLGFHSFPNPRLQPGGTLPEYATLHVAPPQEAGSDFIPSPATPAAAAFVTPPDSPRDTLGRPRSVRSAHSTQRPSTDVGRLHNPFSDDDDEETGAAHLTGSERGHRLGNDDNMSAANENGELAEGLGVTAAGTGILGGMAAGWRRLTMGQYAWIPGSATRAYGTSERDPSGEDIETGSDSLQPLDYQSEARAYQPGQQLREGRGARAEASDPGLMPGVRSERASVHVPSAQGHSPAGHRGSKEVSGSSNSNSSGRRNKRNDPSASSAGGVSGTAVAGALGALAASRRDEPSFSSSRSSERSRGGYSASLSNTSSSGRRIGSDGVSLDHSSGSGRGSSRSTGTGSGSSRSGNRTGRRRGSLARSAFSSDGGASYGPGASLGRSGSNASGGIRALGIGEALTTPDDSAAYYGPGHSSGDADNQTSGGDGLSGLDRRRRARSSSFDEFGRLSSLREVRESPDAFGEGFSSPDLSSLPHSPSPGAAQSRLSASSALRTLQPGLAAPAPAALAASMSTPSLGSADGENAEVRTVQGRAIPASASWRPSPRVASAAQRAAEAQARLEERQQQLQQRQASPGHRRQLSMPGGPTPPRSQTASPAGAAGAGRGASFNWADLDTTFRRAEPRNTTGADHTQMDPEAADDQEPDPDRSNKSFDWPKFLRF</sequence>
<feature type="compositionally biased region" description="Low complexity" evidence="1">
    <location>
        <begin position="1084"/>
        <end position="1107"/>
    </location>
</feature>
<feature type="compositionally biased region" description="Low complexity" evidence="1">
    <location>
        <begin position="998"/>
        <end position="1009"/>
    </location>
</feature>
<keyword evidence="2" id="KW-1133">Transmembrane helix</keyword>
<feature type="compositionally biased region" description="Basic and acidic residues" evidence="1">
    <location>
        <begin position="955"/>
        <end position="964"/>
    </location>
</feature>
<feature type="transmembrane region" description="Helical" evidence="2">
    <location>
        <begin position="220"/>
        <end position="242"/>
    </location>
</feature>
<feature type="compositionally biased region" description="Low complexity" evidence="1">
    <location>
        <begin position="337"/>
        <end position="355"/>
    </location>
</feature>
<feature type="compositionally biased region" description="Low complexity" evidence="1">
    <location>
        <begin position="374"/>
        <end position="386"/>
    </location>
</feature>
<keyword evidence="2" id="KW-0472">Membrane</keyword>
<dbReference type="Proteomes" id="UP000246740">
    <property type="component" value="Unassembled WGS sequence"/>
</dbReference>
<name>A0A317XTB9_9BASI</name>
<dbReference type="InParanoid" id="A0A317XTB9"/>
<feature type="compositionally biased region" description="Low complexity" evidence="1">
    <location>
        <begin position="252"/>
        <end position="270"/>
    </location>
</feature>
<feature type="compositionally biased region" description="Polar residues" evidence="1">
    <location>
        <begin position="553"/>
        <end position="568"/>
    </location>
</feature>
<organism evidence="3 4">
    <name type="scientific">Testicularia cyperi</name>
    <dbReference type="NCBI Taxonomy" id="1882483"/>
    <lineage>
        <taxon>Eukaryota</taxon>
        <taxon>Fungi</taxon>
        <taxon>Dikarya</taxon>
        <taxon>Basidiomycota</taxon>
        <taxon>Ustilaginomycotina</taxon>
        <taxon>Ustilaginomycetes</taxon>
        <taxon>Ustilaginales</taxon>
        <taxon>Anthracoideaceae</taxon>
        <taxon>Testicularia</taxon>
    </lineage>
</organism>
<feature type="region of interest" description="Disordered" evidence="1">
    <location>
        <begin position="334"/>
        <end position="386"/>
    </location>
</feature>
<keyword evidence="4" id="KW-1185">Reference proteome</keyword>
<dbReference type="PANTHER" id="PTHR16861">
    <property type="entry name" value="GLYCOPROTEIN 38"/>
    <property type="match status" value="1"/>
</dbReference>
<feature type="compositionally biased region" description="Low complexity" evidence="1">
    <location>
        <begin position="1221"/>
        <end position="1264"/>
    </location>
</feature>
<feature type="region of interest" description="Disordered" evidence="1">
    <location>
        <begin position="300"/>
        <end position="321"/>
    </location>
</feature>
<feature type="region of interest" description="Disordered" evidence="1">
    <location>
        <begin position="915"/>
        <end position="1415"/>
    </location>
</feature>
<feature type="compositionally biased region" description="Low complexity" evidence="1">
    <location>
        <begin position="109"/>
        <end position="204"/>
    </location>
</feature>
<evidence type="ECO:0000313" key="4">
    <source>
        <dbReference type="Proteomes" id="UP000246740"/>
    </source>
</evidence>
<feature type="region of interest" description="Disordered" evidence="1">
    <location>
        <begin position="109"/>
        <end position="206"/>
    </location>
</feature>
<feature type="compositionally biased region" description="Low complexity" evidence="1">
    <location>
        <begin position="1302"/>
        <end position="1312"/>
    </location>
</feature>
<evidence type="ECO:0000256" key="1">
    <source>
        <dbReference type="SAM" id="MobiDB-lite"/>
    </source>
</evidence>
<evidence type="ECO:0000313" key="3">
    <source>
        <dbReference type="EMBL" id="PWZ01033.1"/>
    </source>
</evidence>
<feature type="region of interest" description="Disordered" evidence="1">
    <location>
        <begin position="409"/>
        <end position="469"/>
    </location>
</feature>
<feature type="compositionally biased region" description="Basic and acidic residues" evidence="1">
    <location>
        <begin position="1199"/>
        <end position="1213"/>
    </location>
</feature>
<dbReference type="OrthoDB" id="2555912at2759"/>
<feature type="compositionally biased region" description="Low complexity" evidence="1">
    <location>
        <begin position="728"/>
        <end position="741"/>
    </location>
</feature>
<feature type="region of interest" description="Disordered" evidence="1">
    <location>
        <begin position="715"/>
        <end position="875"/>
    </location>
</feature>
<dbReference type="STRING" id="1882483.A0A317XTB9"/>
<feature type="region of interest" description="Disordered" evidence="1">
    <location>
        <begin position="500"/>
        <end position="585"/>
    </location>
</feature>
<reference evidence="3 4" key="1">
    <citation type="journal article" date="2018" name="Mol. Biol. Evol.">
        <title>Broad Genomic Sampling Reveals a Smut Pathogenic Ancestry of the Fungal Clade Ustilaginomycotina.</title>
        <authorList>
            <person name="Kijpornyongpan T."/>
            <person name="Mondo S.J."/>
            <person name="Barry K."/>
            <person name="Sandor L."/>
            <person name="Lee J."/>
            <person name="Lipzen A."/>
            <person name="Pangilinan J."/>
            <person name="LaButti K."/>
            <person name="Hainaut M."/>
            <person name="Henrissat B."/>
            <person name="Grigoriev I.V."/>
            <person name="Spatafora J.W."/>
            <person name="Aime M.C."/>
        </authorList>
    </citation>
    <scope>NUCLEOTIDE SEQUENCE [LARGE SCALE GENOMIC DNA]</scope>
    <source>
        <strain evidence="3 4">MCA 3645</strain>
    </source>
</reference>
<feature type="region of interest" description="Disordered" evidence="1">
    <location>
        <begin position="669"/>
        <end position="697"/>
    </location>
</feature>
<feature type="region of interest" description="Disordered" evidence="1">
    <location>
        <begin position="610"/>
        <end position="648"/>
    </location>
</feature>